<dbReference type="PIRSF" id="PIRSF000337">
    <property type="entry name" value="NTA_MOA"/>
    <property type="match status" value="1"/>
</dbReference>
<evidence type="ECO:0000313" key="9">
    <source>
        <dbReference type="Proteomes" id="UP001151088"/>
    </source>
</evidence>
<evidence type="ECO:0000313" key="8">
    <source>
        <dbReference type="EMBL" id="MCS0497457.1"/>
    </source>
</evidence>
<comment type="similarity">
    <text evidence="5">Belongs to the NtaA/SnaA/DszA monooxygenase family.</text>
</comment>
<feature type="binding site" evidence="6">
    <location>
        <position position="151"/>
    </location>
    <ligand>
        <name>FMN</name>
        <dbReference type="ChEBI" id="CHEBI:58210"/>
    </ligand>
</feature>
<dbReference type="Gene3D" id="3.20.20.30">
    <property type="entry name" value="Luciferase-like domain"/>
    <property type="match status" value="1"/>
</dbReference>
<dbReference type="GO" id="GO:0004497">
    <property type="term" value="F:monooxygenase activity"/>
    <property type="evidence" value="ECO:0007669"/>
    <property type="project" value="UniProtKB-KW"/>
</dbReference>
<dbReference type="PANTHER" id="PTHR30011:SF16">
    <property type="entry name" value="C2H2 FINGER DOMAIN TRANSCRIPTION FACTOR (EUROFUNG)-RELATED"/>
    <property type="match status" value="1"/>
</dbReference>
<dbReference type="EMBL" id="JANTHZ010000012">
    <property type="protein sequence ID" value="MCS0497457.1"/>
    <property type="molecule type" value="Genomic_DNA"/>
</dbReference>
<comment type="caution">
    <text evidence="8">The sequence shown here is derived from an EMBL/GenBank/DDBJ whole genome shotgun (WGS) entry which is preliminary data.</text>
</comment>
<dbReference type="GO" id="GO:0016705">
    <property type="term" value="F:oxidoreductase activity, acting on paired donors, with incorporation or reduction of molecular oxygen"/>
    <property type="evidence" value="ECO:0007669"/>
    <property type="project" value="InterPro"/>
</dbReference>
<evidence type="ECO:0000256" key="4">
    <source>
        <dbReference type="ARBA" id="ARBA00023033"/>
    </source>
</evidence>
<dbReference type="RefSeq" id="WP_258734605.1">
    <property type="nucleotide sequence ID" value="NZ_JANTHZ010000012.1"/>
</dbReference>
<gene>
    <name evidence="8" type="ORF">NVS89_20405</name>
</gene>
<dbReference type="Pfam" id="PF00296">
    <property type="entry name" value="Bac_luciferase"/>
    <property type="match status" value="1"/>
</dbReference>
<dbReference type="SUPFAM" id="SSF51679">
    <property type="entry name" value="Bacterial luciferase-like"/>
    <property type="match status" value="1"/>
</dbReference>
<keyword evidence="3" id="KW-0560">Oxidoreductase</keyword>
<protein>
    <submittedName>
        <fullName evidence="8">LLM class flavin-dependent oxidoreductase</fullName>
    </submittedName>
</protein>
<organism evidence="8 9">
    <name type="scientific">Ancylobacter mangrovi</name>
    <dbReference type="NCBI Taxonomy" id="2972472"/>
    <lineage>
        <taxon>Bacteria</taxon>
        <taxon>Pseudomonadati</taxon>
        <taxon>Pseudomonadota</taxon>
        <taxon>Alphaproteobacteria</taxon>
        <taxon>Hyphomicrobiales</taxon>
        <taxon>Xanthobacteraceae</taxon>
        <taxon>Ancylobacter</taxon>
    </lineage>
</organism>
<evidence type="ECO:0000256" key="5">
    <source>
        <dbReference type="ARBA" id="ARBA00033748"/>
    </source>
</evidence>
<dbReference type="PANTHER" id="PTHR30011">
    <property type="entry name" value="ALKANESULFONATE MONOOXYGENASE-RELATED"/>
    <property type="match status" value="1"/>
</dbReference>
<evidence type="ECO:0000256" key="1">
    <source>
        <dbReference type="ARBA" id="ARBA00022630"/>
    </source>
</evidence>
<accession>A0A9X2PEX4</accession>
<feature type="domain" description="Luciferase-like" evidence="7">
    <location>
        <begin position="30"/>
        <end position="385"/>
    </location>
</feature>
<dbReference type="InterPro" id="IPR016215">
    <property type="entry name" value="NTA_MOA"/>
</dbReference>
<keyword evidence="2 6" id="KW-0288">FMN</keyword>
<evidence type="ECO:0000259" key="7">
    <source>
        <dbReference type="Pfam" id="PF00296"/>
    </source>
</evidence>
<keyword evidence="9" id="KW-1185">Reference proteome</keyword>
<dbReference type="InterPro" id="IPR051260">
    <property type="entry name" value="Diverse_substr_monoxygenases"/>
</dbReference>
<feature type="binding site" evidence="6">
    <location>
        <position position="155"/>
    </location>
    <ligand>
        <name>FMN</name>
        <dbReference type="ChEBI" id="CHEBI:58210"/>
    </ligand>
</feature>
<dbReference type="NCBIfam" id="TIGR03860">
    <property type="entry name" value="FMN_nitrolo"/>
    <property type="match status" value="1"/>
</dbReference>
<evidence type="ECO:0000256" key="6">
    <source>
        <dbReference type="PIRSR" id="PIRSR000337-1"/>
    </source>
</evidence>
<dbReference type="AlphaFoldDB" id="A0A9X2PEX4"/>
<keyword evidence="1 6" id="KW-0285">Flavoprotein</keyword>
<sequence>MADKRNMVLGLLALPNGSHSAAWLLPGALDGASVNIDYYHRLAQTAERGKLDFFFIADRPSVRVDRMEVWSRAPTYTNILEPLTLLSAVAGVTSHIGLGATTSTSFFEPYNVARQYGSLDHISGGRAAWNVVTSASNDSARNFGLDKLPPHEERYARAREFVEVVLSLWDTWEDDAFVYDHEAGLSYLPEKFHPTHHHGTYFKVDGGLNISRTPQGHPVIIQAGASETGKALAAETAEVVFGPSASMKAAQDFYADLKGRLARFGRDRDSLKIVSGISIVLGATEEEARAKLASWHDYVHPDLARVWIGEDLEADLTDLPLDAPVPEDRIPTNARMHKAYADEIIAMVREGLTLREICRRYNRSRAVLCGTPLQIADMMEEWVSAQACDGFMLSPLTLPGCLDEFIDGVIPELQRRGLFRTEYEGRTLRDLLGLKRPANRHVAELVDA</sequence>
<dbReference type="InterPro" id="IPR011251">
    <property type="entry name" value="Luciferase-like_dom"/>
</dbReference>
<keyword evidence="4" id="KW-0503">Monooxygenase</keyword>
<evidence type="ECO:0000256" key="2">
    <source>
        <dbReference type="ARBA" id="ARBA00022643"/>
    </source>
</evidence>
<feature type="binding site" evidence="6">
    <location>
        <position position="58"/>
    </location>
    <ligand>
        <name>FMN</name>
        <dbReference type="ChEBI" id="CHEBI:58210"/>
    </ligand>
</feature>
<feature type="binding site" evidence="6">
    <location>
        <position position="101"/>
    </location>
    <ligand>
        <name>FMN</name>
        <dbReference type="ChEBI" id="CHEBI:58210"/>
    </ligand>
</feature>
<name>A0A9X2PEX4_9HYPH</name>
<dbReference type="InterPro" id="IPR036661">
    <property type="entry name" value="Luciferase-like_sf"/>
</dbReference>
<evidence type="ECO:0000256" key="3">
    <source>
        <dbReference type="ARBA" id="ARBA00023002"/>
    </source>
</evidence>
<proteinExistence type="inferred from homology"/>
<feature type="binding site" evidence="6">
    <location>
        <position position="226"/>
    </location>
    <ligand>
        <name>FMN</name>
        <dbReference type="ChEBI" id="CHEBI:58210"/>
    </ligand>
</feature>
<dbReference type="CDD" id="cd01095">
    <property type="entry name" value="Nitrilotriacetate_monoxgenase"/>
    <property type="match status" value="1"/>
</dbReference>
<reference evidence="8" key="1">
    <citation type="submission" date="2022-08" db="EMBL/GenBank/DDBJ databases">
        <authorList>
            <person name="Li F."/>
        </authorList>
    </citation>
    <scope>NUCLEOTIDE SEQUENCE</scope>
    <source>
        <strain evidence="8">MQZ15Z-1</strain>
    </source>
</reference>
<dbReference type="Proteomes" id="UP001151088">
    <property type="component" value="Unassembled WGS sequence"/>
</dbReference>